<organism evidence="1">
    <name type="scientific">Leviviridae sp</name>
    <dbReference type="NCBI Taxonomy" id="2027243"/>
    <lineage>
        <taxon>Viruses</taxon>
        <taxon>Riboviria</taxon>
        <taxon>Orthornavirae</taxon>
        <taxon>Lenarviricota</taxon>
        <taxon>Leviviricetes</taxon>
        <taxon>Norzivirales</taxon>
        <taxon>Fiersviridae</taxon>
    </lineage>
</organism>
<gene>
    <name evidence="1" type="ORF">H2Rhizo31581_000002</name>
</gene>
<proteinExistence type="predicted"/>
<dbReference type="EMBL" id="MN034708">
    <property type="protein sequence ID" value="QDH89233.1"/>
    <property type="molecule type" value="Genomic_RNA"/>
</dbReference>
<accession>A0A514D6H7</accession>
<evidence type="ECO:0000313" key="1">
    <source>
        <dbReference type="EMBL" id="QDH89233.1"/>
    </source>
</evidence>
<sequence>MQSSNSNSSKLIASKNAYSVGWENWSQLPRRESKPSTVVTVTKCEKYSPRFETIRIESIVVWTRADGTPASIGHSQNIRVLRNACDEGISETSHKGSHGTFD</sequence>
<protein>
    <submittedName>
        <fullName evidence="1">Uncharacterized protein</fullName>
    </submittedName>
</protein>
<name>A0A514D6H7_9VIRU</name>
<reference evidence="1" key="1">
    <citation type="submission" date="2019-05" db="EMBL/GenBank/DDBJ databases">
        <title>Metatranscriptomic reconstruction reveals RNA viruses with the potential to shape carbon cycling in soil.</title>
        <authorList>
            <person name="Starr E.P."/>
            <person name="Nuccio E."/>
            <person name="Pett-Ridge J."/>
            <person name="Banfield J.F."/>
            <person name="Firestone M.K."/>
        </authorList>
    </citation>
    <scope>NUCLEOTIDE SEQUENCE</scope>
    <source>
        <strain evidence="1">H2_Rhizo_31_scaffold_581</strain>
    </source>
</reference>